<dbReference type="GO" id="GO:0103016">
    <property type="term" value="F:tRNA-uridine 2-sulfurtransferase activity"/>
    <property type="evidence" value="ECO:0007669"/>
    <property type="project" value="UniProtKB-EC"/>
</dbReference>
<dbReference type="Gene3D" id="2.30.30.280">
    <property type="entry name" value="Adenine nucleotide alpha hydrolases-like domains"/>
    <property type="match status" value="1"/>
</dbReference>
<dbReference type="PANTHER" id="PTHR11933">
    <property type="entry name" value="TRNA 5-METHYLAMINOMETHYL-2-THIOURIDYLATE -METHYLTRANSFERASE"/>
    <property type="match status" value="1"/>
</dbReference>
<dbReference type="OMA" id="PFYVWDL"/>
<dbReference type="FunFam" id="2.30.30.280:FF:000001">
    <property type="entry name" value="tRNA-specific 2-thiouridylase MnmA"/>
    <property type="match status" value="1"/>
</dbReference>
<feature type="binding site" evidence="11">
    <location>
        <position position="34"/>
    </location>
    <ligand>
        <name>ATP</name>
        <dbReference type="ChEBI" id="CHEBI:30616"/>
    </ligand>
</feature>
<feature type="binding site" evidence="11">
    <location>
        <position position="126"/>
    </location>
    <ligand>
        <name>ATP</name>
        <dbReference type="ChEBI" id="CHEBI:30616"/>
    </ligand>
</feature>
<sequence length="360" mass="40209">MQETVFVAMSGGVDSSVTAYLLKEQGYRVIGITMQVWPSGVTDPDYGGCCSLAAVEDARRVCEVIGIPHYVWNFQDVFEQGVIDYFCREYLGGRTPNPCIACNREIKFHVLLNRVRALGADFLATGHYVRTMYDERLGRWLLKKGRDEKKDQSYVLYMLRQDQLPYLKFPLGDYLKSEVRQLASRAGLPVAEKQESQEICFIPDNDYRSFLEQRLPQAAVPGPIYDVHGNLVGKHQGLAFYTIGQRHGLGLALGYPAYVVEIDPSRNALVVGEKSHLEANGLVAEKVNFIPFDTLQEERTAEVKIRYTSAPAPAVILPGRAPNEVTVRFSVPQRAVTPGQSAVFYKDDLVLGGGIISRKL</sequence>
<evidence type="ECO:0000256" key="1">
    <source>
        <dbReference type="ARBA" id="ARBA00022490"/>
    </source>
</evidence>
<keyword evidence="1 11" id="KW-0963">Cytoplasm</keyword>
<dbReference type="NCBIfam" id="NF001138">
    <property type="entry name" value="PRK00143.1"/>
    <property type="match status" value="1"/>
</dbReference>
<evidence type="ECO:0000259" key="13">
    <source>
        <dbReference type="Pfam" id="PF20259"/>
    </source>
</evidence>
<keyword evidence="8" id="KW-1015">Disulfide bond</keyword>
<dbReference type="Gene3D" id="3.40.50.620">
    <property type="entry name" value="HUPs"/>
    <property type="match status" value="1"/>
</dbReference>
<evidence type="ECO:0000256" key="8">
    <source>
        <dbReference type="ARBA" id="ARBA00023157"/>
    </source>
</evidence>
<dbReference type="InterPro" id="IPR046885">
    <property type="entry name" value="MnmA-like_C"/>
</dbReference>
<dbReference type="GO" id="GO:0000049">
    <property type="term" value="F:tRNA binding"/>
    <property type="evidence" value="ECO:0007669"/>
    <property type="project" value="UniProtKB-KW"/>
</dbReference>
<dbReference type="EC" id="2.8.1.13" evidence="11"/>
<feature type="active site" description="Cysteine persulfide intermediate" evidence="11">
    <location>
        <position position="200"/>
    </location>
</feature>
<dbReference type="AlphaFoldDB" id="A0A101FFR5"/>
<dbReference type="EMBL" id="LGFO01000143">
    <property type="protein sequence ID" value="KUK36195.1"/>
    <property type="molecule type" value="Genomic_DNA"/>
</dbReference>
<proteinExistence type="inferred from homology"/>
<comment type="caution">
    <text evidence="11">Lacks conserved residue(s) required for the propagation of feature annotation.</text>
</comment>
<comment type="catalytic activity">
    <reaction evidence="9 11">
        <text>S-sulfanyl-L-cysteinyl-[protein] + uridine(34) in tRNA + AH2 + ATP = 2-thiouridine(34) in tRNA + L-cysteinyl-[protein] + A + AMP + diphosphate + H(+)</text>
        <dbReference type="Rhea" id="RHEA:47032"/>
        <dbReference type="Rhea" id="RHEA-COMP:10131"/>
        <dbReference type="Rhea" id="RHEA-COMP:11726"/>
        <dbReference type="Rhea" id="RHEA-COMP:11727"/>
        <dbReference type="Rhea" id="RHEA-COMP:11728"/>
        <dbReference type="ChEBI" id="CHEBI:13193"/>
        <dbReference type="ChEBI" id="CHEBI:15378"/>
        <dbReference type="ChEBI" id="CHEBI:17499"/>
        <dbReference type="ChEBI" id="CHEBI:29950"/>
        <dbReference type="ChEBI" id="CHEBI:30616"/>
        <dbReference type="ChEBI" id="CHEBI:33019"/>
        <dbReference type="ChEBI" id="CHEBI:61963"/>
        <dbReference type="ChEBI" id="CHEBI:65315"/>
        <dbReference type="ChEBI" id="CHEBI:87170"/>
        <dbReference type="ChEBI" id="CHEBI:456215"/>
        <dbReference type="EC" id="2.8.1.13"/>
    </reaction>
</comment>
<evidence type="ECO:0000256" key="5">
    <source>
        <dbReference type="ARBA" id="ARBA00022741"/>
    </source>
</evidence>
<evidence type="ECO:0000256" key="7">
    <source>
        <dbReference type="ARBA" id="ARBA00022884"/>
    </source>
</evidence>
<keyword evidence="4 11" id="KW-0819">tRNA processing</keyword>
<reference evidence="15" key="1">
    <citation type="journal article" date="2015" name="MBio">
        <title>Genome-Resolved Metagenomic Analysis Reveals Roles for Candidate Phyla and Other Microbial Community Members in Biogeochemical Transformations in Oil Reservoirs.</title>
        <authorList>
            <person name="Hu P."/>
            <person name="Tom L."/>
            <person name="Singh A."/>
            <person name="Thomas B.C."/>
            <person name="Baker B.J."/>
            <person name="Piceno Y.M."/>
            <person name="Andersen G.L."/>
            <person name="Banfield J.F."/>
        </authorList>
    </citation>
    <scope>NUCLEOTIDE SEQUENCE [LARGE SCALE GENOMIC DNA]</scope>
</reference>
<dbReference type="GO" id="GO:0002143">
    <property type="term" value="P:tRNA wobble position uridine thiolation"/>
    <property type="evidence" value="ECO:0007669"/>
    <property type="project" value="TreeGrafter"/>
</dbReference>
<comment type="function">
    <text evidence="10 11">Catalyzes the 2-thiolation of uridine at the wobble position (U34) of tRNA, leading to the formation of s(2)U34.</text>
</comment>
<dbReference type="HAMAP" id="MF_00144">
    <property type="entry name" value="tRNA_thiouridyl_MnmA"/>
    <property type="match status" value="1"/>
</dbReference>
<keyword evidence="6 11" id="KW-0067">ATP-binding</keyword>
<evidence type="ECO:0000256" key="4">
    <source>
        <dbReference type="ARBA" id="ARBA00022694"/>
    </source>
</evidence>
<dbReference type="Pfam" id="PF20259">
    <property type="entry name" value="tRNA_Me_trans_M"/>
    <property type="match status" value="1"/>
</dbReference>
<dbReference type="FunFam" id="3.40.50.620:FF:000115">
    <property type="entry name" value="tRNA-specific 2-thiouridylase MnmA"/>
    <property type="match status" value="1"/>
</dbReference>
<evidence type="ECO:0000256" key="9">
    <source>
        <dbReference type="ARBA" id="ARBA00051542"/>
    </source>
</evidence>
<dbReference type="PATRIC" id="fig|85874.4.peg.515"/>
<comment type="subcellular location">
    <subcellularLocation>
        <location evidence="11">Cytoplasm</location>
    </subcellularLocation>
</comment>
<evidence type="ECO:0000259" key="12">
    <source>
        <dbReference type="Pfam" id="PF20258"/>
    </source>
</evidence>
<dbReference type="InterPro" id="IPR014729">
    <property type="entry name" value="Rossmann-like_a/b/a_fold"/>
</dbReference>
<evidence type="ECO:0000256" key="3">
    <source>
        <dbReference type="ARBA" id="ARBA00022679"/>
    </source>
</evidence>
<evidence type="ECO:0000313" key="14">
    <source>
        <dbReference type="EMBL" id="KUK36195.1"/>
    </source>
</evidence>
<dbReference type="SUPFAM" id="SSF52402">
    <property type="entry name" value="Adenine nucleotide alpha hydrolases-like"/>
    <property type="match status" value="1"/>
</dbReference>
<dbReference type="NCBIfam" id="TIGR00420">
    <property type="entry name" value="trmU"/>
    <property type="match status" value="1"/>
</dbReference>
<feature type="site" description="Interaction with tRNA" evidence="11">
    <location>
        <position position="340"/>
    </location>
</feature>
<feature type="active site" description="Nucleophile" evidence="11">
    <location>
        <position position="102"/>
    </location>
</feature>
<comment type="similarity">
    <text evidence="11">Belongs to the MnmA/TRMU family.</text>
</comment>
<dbReference type="GO" id="GO:0005524">
    <property type="term" value="F:ATP binding"/>
    <property type="evidence" value="ECO:0007669"/>
    <property type="project" value="UniProtKB-KW"/>
</dbReference>
<dbReference type="PANTHER" id="PTHR11933:SF5">
    <property type="entry name" value="MITOCHONDRIAL TRNA-SPECIFIC 2-THIOURIDYLASE 1"/>
    <property type="match status" value="1"/>
</dbReference>
<evidence type="ECO:0000313" key="15">
    <source>
        <dbReference type="Proteomes" id="UP000053326"/>
    </source>
</evidence>
<dbReference type="Gene3D" id="2.40.30.10">
    <property type="entry name" value="Translation factors"/>
    <property type="match status" value="1"/>
</dbReference>
<keyword evidence="7 11" id="KW-0694">RNA-binding</keyword>
<evidence type="ECO:0000256" key="6">
    <source>
        <dbReference type="ARBA" id="ARBA00022840"/>
    </source>
</evidence>
<dbReference type="Proteomes" id="UP000053326">
    <property type="component" value="Unassembled WGS sequence"/>
</dbReference>
<name>A0A101FFR5_9THEO</name>
<gene>
    <name evidence="11" type="primary">mnmA</name>
    <name evidence="14" type="ORF">XD66_1098</name>
</gene>
<organism evidence="14 15">
    <name type="scientific">Thermacetogenium phaeum</name>
    <dbReference type="NCBI Taxonomy" id="85874"/>
    <lineage>
        <taxon>Bacteria</taxon>
        <taxon>Bacillati</taxon>
        <taxon>Bacillota</taxon>
        <taxon>Clostridia</taxon>
        <taxon>Thermoanaerobacterales</taxon>
        <taxon>Thermoanaerobacteraceae</taxon>
        <taxon>Thermacetogenium</taxon>
    </lineage>
</organism>
<accession>A0A101FFR5</accession>
<feature type="domain" description="tRNA-specific 2-thiouridylase MnmA-like C-terminal" evidence="12">
    <location>
        <begin position="281"/>
        <end position="356"/>
    </location>
</feature>
<dbReference type="Pfam" id="PF03054">
    <property type="entry name" value="tRNA_Me_trans"/>
    <property type="match status" value="1"/>
</dbReference>
<keyword evidence="3 11" id="KW-0808">Transferase</keyword>
<dbReference type="InterPro" id="IPR004506">
    <property type="entry name" value="MnmA-like"/>
</dbReference>
<dbReference type="GO" id="GO:0005737">
    <property type="term" value="C:cytoplasm"/>
    <property type="evidence" value="ECO:0007669"/>
    <property type="project" value="UniProtKB-SubCell"/>
</dbReference>
<comment type="caution">
    <text evidence="14">The sequence shown here is derived from an EMBL/GenBank/DDBJ whole genome shotgun (WGS) entry which is preliminary data.</text>
</comment>
<feature type="site" description="Interaction with tRNA" evidence="11">
    <location>
        <position position="127"/>
    </location>
</feature>
<feature type="binding site" evidence="11">
    <location>
        <begin position="8"/>
        <end position="15"/>
    </location>
    <ligand>
        <name>ATP</name>
        <dbReference type="ChEBI" id="CHEBI:30616"/>
    </ligand>
</feature>
<keyword evidence="5 11" id="KW-0547">Nucleotide-binding</keyword>
<dbReference type="InterPro" id="IPR046884">
    <property type="entry name" value="MnmA-like_central"/>
</dbReference>
<protein>
    <recommendedName>
        <fullName evidence="11">tRNA-specific 2-thiouridylase MnmA</fullName>
        <ecNumber evidence="11">2.8.1.13</ecNumber>
    </recommendedName>
</protein>
<keyword evidence="2 11" id="KW-0820">tRNA-binding</keyword>
<dbReference type="Pfam" id="PF20258">
    <property type="entry name" value="tRNA_Me_trans_C"/>
    <property type="match status" value="1"/>
</dbReference>
<evidence type="ECO:0000256" key="11">
    <source>
        <dbReference type="HAMAP-Rule" id="MF_00144"/>
    </source>
</evidence>
<feature type="domain" description="tRNA-specific 2-thiouridylase MnmA-like central" evidence="13">
    <location>
        <begin position="209"/>
        <end position="273"/>
    </location>
</feature>
<evidence type="ECO:0000256" key="10">
    <source>
        <dbReference type="ARBA" id="ARBA00056575"/>
    </source>
</evidence>
<dbReference type="InterPro" id="IPR023382">
    <property type="entry name" value="MnmA-like_central_sf"/>
</dbReference>
<evidence type="ECO:0000256" key="2">
    <source>
        <dbReference type="ARBA" id="ARBA00022555"/>
    </source>
</evidence>
<feature type="region of interest" description="Interaction with tRNA" evidence="11">
    <location>
        <begin position="150"/>
        <end position="152"/>
    </location>
</feature>
<feature type="region of interest" description="Interaction with tRNA" evidence="11">
    <location>
        <begin position="306"/>
        <end position="307"/>
    </location>
</feature>
<dbReference type="CDD" id="cd01998">
    <property type="entry name" value="MnmA_TRMU-like"/>
    <property type="match status" value="1"/>
</dbReference>